<dbReference type="InterPro" id="IPR036047">
    <property type="entry name" value="F-box-like_dom_sf"/>
</dbReference>
<reference evidence="2" key="1">
    <citation type="submission" date="2023-03" db="EMBL/GenBank/DDBJ databases">
        <title>Massive genome expansion in bonnet fungi (Mycena s.s.) driven by repeated elements and novel gene families across ecological guilds.</title>
        <authorList>
            <consortium name="Lawrence Berkeley National Laboratory"/>
            <person name="Harder C.B."/>
            <person name="Miyauchi S."/>
            <person name="Viragh M."/>
            <person name="Kuo A."/>
            <person name="Thoen E."/>
            <person name="Andreopoulos B."/>
            <person name="Lu D."/>
            <person name="Skrede I."/>
            <person name="Drula E."/>
            <person name="Henrissat B."/>
            <person name="Morin E."/>
            <person name="Kohler A."/>
            <person name="Barry K."/>
            <person name="LaButti K."/>
            <person name="Morin E."/>
            <person name="Salamov A."/>
            <person name="Lipzen A."/>
            <person name="Mereny Z."/>
            <person name="Hegedus B."/>
            <person name="Baldrian P."/>
            <person name="Stursova M."/>
            <person name="Weitz H."/>
            <person name="Taylor A."/>
            <person name="Grigoriev I.V."/>
            <person name="Nagy L.G."/>
            <person name="Martin F."/>
            <person name="Kauserud H."/>
        </authorList>
    </citation>
    <scope>NUCLEOTIDE SEQUENCE</scope>
    <source>
        <strain evidence="2">CBHHK182m</strain>
    </source>
</reference>
<organism evidence="2 3">
    <name type="scientific">Mycena metata</name>
    <dbReference type="NCBI Taxonomy" id="1033252"/>
    <lineage>
        <taxon>Eukaryota</taxon>
        <taxon>Fungi</taxon>
        <taxon>Dikarya</taxon>
        <taxon>Basidiomycota</taxon>
        <taxon>Agaricomycotina</taxon>
        <taxon>Agaricomycetes</taxon>
        <taxon>Agaricomycetidae</taxon>
        <taxon>Agaricales</taxon>
        <taxon>Marasmiineae</taxon>
        <taxon>Mycenaceae</taxon>
        <taxon>Mycena</taxon>
    </lineage>
</organism>
<name>A0AAD7NRH5_9AGAR</name>
<proteinExistence type="predicted"/>
<gene>
    <name evidence="2" type="ORF">B0H16DRAFT_1880913</name>
</gene>
<dbReference type="Proteomes" id="UP001215598">
    <property type="component" value="Unassembled WGS sequence"/>
</dbReference>
<protein>
    <recommendedName>
        <fullName evidence="1">F-box domain-containing protein</fullName>
    </recommendedName>
</protein>
<dbReference type="InterPro" id="IPR001810">
    <property type="entry name" value="F-box_dom"/>
</dbReference>
<keyword evidence="3" id="KW-1185">Reference proteome</keyword>
<feature type="domain" description="F-box" evidence="1">
    <location>
        <begin position="26"/>
        <end position="79"/>
    </location>
</feature>
<dbReference type="InterPro" id="IPR032675">
    <property type="entry name" value="LRR_dom_sf"/>
</dbReference>
<dbReference type="Gene3D" id="1.20.1280.50">
    <property type="match status" value="1"/>
</dbReference>
<dbReference type="SUPFAM" id="SSF52047">
    <property type="entry name" value="RNI-like"/>
    <property type="match status" value="1"/>
</dbReference>
<dbReference type="AlphaFoldDB" id="A0AAD7NRH5"/>
<dbReference type="Gene3D" id="3.80.10.10">
    <property type="entry name" value="Ribonuclease Inhibitor"/>
    <property type="match status" value="1"/>
</dbReference>
<evidence type="ECO:0000313" key="3">
    <source>
        <dbReference type="Proteomes" id="UP001215598"/>
    </source>
</evidence>
<dbReference type="SUPFAM" id="SSF81383">
    <property type="entry name" value="F-box domain"/>
    <property type="match status" value="1"/>
</dbReference>
<dbReference type="EMBL" id="JARKIB010000014">
    <property type="protein sequence ID" value="KAJ7772192.1"/>
    <property type="molecule type" value="Genomic_DNA"/>
</dbReference>
<accession>A0AAD7NRH5</accession>
<sequence length="402" mass="45230">MYFDNLHWQQRSALLSELNLVTYPVLTLPPEITAEIFKWCIDTGTRMRLLPATAPLLFTRICRQWRALAFSTPALWDRMSHIKFGVHPRTETFIEMWFSRAGTRPLSLGITASRRSHPLELEVSAASLPSNRSQSFAISSLHVEPDEDEGHIQLFGVDGATPALRHLSLEGVLPSMLIMPWAQLTNLTLVLPHREEESPLEATSVNHSSLISLTIDTDDDQDILSLLTLPSLQKLELEGRLRRKISPGVGIVPFLSRVSGTLRTLNIGMASILPVQWLQPLTQLTTLELVRSVCLPLKTDIIPALDRRTSPDFLPKLQSLMLVNCGLEQVDNEMLAALDSRCDATDAAHAKLESFSLIWPMHECTRKGPTLRLPRANVLPLRVLARRGMRIHIWTRDQNSFC</sequence>
<evidence type="ECO:0000259" key="1">
    <source>
        <dbReference type="Pfam" id="PF12937"/>
    </source>
</evidence>
<comment type="caution">
    <text evidence="2">The sequence shown here is derived from an EMBL/GenBank/DDBJ whole genome shotgun (WGS) entry which is preliminary data.</text>
</comment>
<evidence type="ECO:0000313" key="2">
    <source>
        <dbReference type="EMBL" id="KAJ7772192.1"/>
    </source>
</evidence>
<dbReference type="Pfam" id="PF12937">
    <property type="entry name" value="F-box-like"/>
    <property type="match status" value="1"/>
</dbReference>